<accession>G0LLM9</accession>
<proteinExistence type="predicted"/>
<name>G0LLM9_HALWC</name>
<dbReference type="Proteomes" id="UP000007954">
    <property type="component" value="Chromosome"/>
</dbReference>
<dbReference type="GeneID" id="12447825"/>
<organism evidence="1 2">
    <name type="scientific">Haloquadratum walsbyi (strain DSM 16854 / JCM 12705 / C23)</name>
    <dbReference type="NCBI Taxonomy" id="768065"/>
    <lineage>
        <taxon>Archaea</taxon>
        <taxon>Methanobacteriati</taxon>
        <taxon>Methanobacteriota</taxon>
        <taxon>Stenosarchaea group</taxon>
        <taxon>Halobacteria</taxon>
        <taxon>Halobacteriales</taxon>
        <taxon>Haloferacaceae</taxon>
        <taxon>Haloquadratum</taxon>
    </lineage>
</organism>
<dbReference type="AlphaFoldDB" id="G0LLM9"/>
<evidence type="ECO:0000313" key="2">
    <source>
        <dbReference type="Proteomes" id="UP000007954"/>
    </source>
</evidence>
<gene>
    <name evidence="1" type="ordered locus">Hqrw_3046</name>
</gene>
<dbReference type="RefSeq" id="WP_011571919.1">
    <property type="nucleotide sequence ID" value="NC_017459.1"/>
</dbReference>
<evidence type="ECO:0000313" key="1">
    <source>
        <dbReference type="EMBL" id="CCC40835.1"/>
    </source>
</evidence>
<dbReference type="HOGENOM" id="CLU_2091262_0_0_2"/>
<sequence length="108" mass="11717">MAVRPPQQDDDEPDTLTFGIAALDAHLSEGDLTFPATTREVVLALGDPAVPYDASGSTVSLSEAFDDVDKGEFDNKTELLNALHPVFEEYRVTSSGGFLKQLRSMLPF</sequence>
<dbReference type="EMBL" id="FR746099">
    <property type="protein sequence ID" value="CCC40835.1"/>
    <property type="molecule type" value="Genomic_DNA"/>
</dbReference>
<protein>
    <submittedName>
        <fullName evidence="1">Uncharacterized protein</fullName>
    </submittedName>
</protein>
<dbReference type="KEGG" id="hwc:Hqrw_3046"/>
<dbReference type="OrthoDB" id="317711at2157"/>
<reference evidence="1 2" key="1">
    <citation type="journal article" date="2011" name="PLoS ONE">
        <title>Haloquadratum walsbyi: limited diversity in a global pond.</title>
        <authorList>
            <person name="Dyall-Smith M."/>
            <person name="Pfeiffer F."/>
            <person name="Klee K."/>
            <person name="Palm P."/>
            <person name="Gross K."/>
            <person name="Schuster S.C."/>
            <person name="Rampp M."/>
            <person name="Oesterhelt D."/>
        </authorList>
    </citation>
    <scope>NUCLEOTIDE SEQUENCE [LARGE SCALE GENOMIC DNA]</scope>
    <source>
        <strain evidence="2">DSM 16854 / JCM 12705 / C23</strain>
    </source>
</reference>